<organism evidence="2">
    <name type="scientific">Sesamum radiatum</name>
    <name type="common">Black benniseed</name>
    <dbReference type="NCBI Taxonomy" id="300843"/>
    <lineage>
        <taxon>Eukaryota</taxon>
        <taxon>Viridiplantae</taxon>
        <taxon>Streptophyta</taxon>
        <taxon>Embryophyta</taxon>
        <taxon>Tracheophyta</taxon>
        <taxon>Spermatophyta</taxon>
        <taxon>Magnoliopsida</taxon>
        <taxon>eudicotyledons</taxon>
        <taxon>Gunneridae</taxon>
        <taxon>Pentapetalae</taxon>
        <taxon>asterids</taxon>
        <taxon>lamiids</taxon>
        <taxon>Lamiales</taxon>
        <taxon>Pedaliaceae</taxon>
        <taxon>Sesamum</taxon>
    </lineage>
</organism>
<proteinExistence type="predicted"/>
<comment type="caution">
    <text evidence="2">The sequence shown here is derived from an EMBL/GenBank/DDBJ whole genome shotgun (WGS) entry which is preliminary data.</text>
</comment>
<dbReference type="SUPFAM" id="SSF56672">
    <property type="entry name" value="DNA/RNA polymerases"/>
    <property type="match status" value="1"/>
</dbReference>
<sequence>MTVKAGMFVTMTAQPPSDKEPDMPVAKDNKLKKFVIDDDTLKLETDDLIGVQCKFEFCLVGYIAGKFSGLKAIRALSQSWGHISAIRKILRALKNSLKAFNSLHYGHISVRAKEADLALQNAETHLESNPEDAAVWDSLGDLRKKATFLAKAERHFYYQKEFISFYTSLLGTEDQTQSIDDGVCEWGPLLISKLASNLCRAVTPAEVKTAVFQISDNKASSPGGYTSCFFEKAWNIVGDLVCRAIMDFFRSERMLRQLNHTILALMLKSGHSPSVADYQPISCCNVIYKVITKIIADRFFPALEHLIYNNQAAFVGGRNITNNIFLAQEMVRQYSRKRISPRCTINADLRKAFDSVS</sequence>
<gene>
    <name evidence="2" type="ORF">Sradi_4934500</name>
</gene>
<evidence type="ECO:0000313" key="2">
    <source>
        <dbReference type="EMBL" id="KAL0329478.1"/>
    </source>
</evidence>
<dbReference type="AlphaFoldDB" id="A0AAW2MEP3"/>
<protein>
    <recommendedName>
        <fullName evidence="1">Reverse transcriptase domain-containing protein</fullName>
    </recommendedName>
</protein>
<dbReference type="InterPro" id="IPR000477">
    <property type="entry name" value="RT_dom"/>
</dbReference>
<dbReference type="PANTHER" id="PTHR46890">
    <property type="entry name" value="NON-LTR RETROLELEMENT REVERSE TRANSCRIPTASE-LIKE PROTEIN-RELATED"/>
    <property type="match status" value="1"/>
</dbReference>
<feature type="domain" description="Reverse transcriptase" evidence="1">
    <location>
        <begin position="275"/>
        <end position="356"/>
    </location>
</feature>
<dbReference type="InterPro" id="IPR052343">
    <property type="entry name" value="Retrotransposon-Effector_Assoc"/>
</dbReference>
<accession>A0AAW2MEP3</accession>
<dbReference type="InterPro" id="IPR043502">
    <property type="entry name" value="DNA/RNA_pol_sf"/>
</dbReference>
<reference evidence="2" key="2">
    <citation type="journal article" date="2024" name="Plant">
        <title>Genomic evolution and insights into agronomic trait innovations of Sesamum species.</title>
        <authorList>
            <person name="Miao H."/>
            <person name="Wang L."/>
            <person name="Qu L."/>
            <person name="Liu H."/>
            <person name="Sun Y."/>
            <person name="Le M."/>
            <person name="Wang Q."/>
            <person name="Wei S."/>
            <person name="Zheng Y."/>
            <person name="Lin W."/>
            <person name="Duan Y."/>
            <person name="Cao H."/>
            <person name="Xiong S."/>
            <person name="Wang X."/>
            <person name="Wei L."/>
            <person name="Li C."/>
            <person name="Ma Q."/>
            <person name="Ju M."/>
            <person name="Zhao R."/>
            <person name="Li G."/>
            <person name="Mu C."/>
            <person name="Tian Q."/>
            <person name="Mei H."/>
            <person name="Zhang T."/>
            <person name="Gao T."/>
            <person name="Zhang H."/>
        </authorList>
    </citation>
    <scope>NUCLEOTIDE SEQUENCE</scope>
    <source>
        <strain evidence="2">G02</strain>
    </source>
</reference>
<dbReference type="Pfam" id="PF00078">
    <property type="entry name" value="RVT_1"/>
    <property type="match status" value="1"/>
</dbReference>
<reference evidence="2" key="1">
    <citation type="submission" date="2020-06" db="EMBL/GenBank/DDBJ databases">
        <authorList>
            <person name="Li T."/>
            <person name="Hu X."/>
            <person name="Zhang T."/>
            <person name="Song X."/>
            <person name="Zhang H."/>
            <person name="Dai N."/>
            <person name="Sheng W."/>
            <person name="Hou X."/>
            <person name="Wei L."/>
        </authorList>
    </citation>
    <scope>NUCLEOTIDE SEQUENCE</scope>
    <source>
        <strain evidence="2">G02</strain>
        <tissue evidence="2">Leaf</tissue>
    </source>
</reference>
<name>A0AAW2MEP3_SESRA</name>
<dbReference type="PANTHER" id="PTHR46890:SF48">
    <property type="entry name" value="RNA-DIRECTED DNA POLYMERASE"/>
    <property type="match status" value="1"/>
</dbReference>
<evidence type="ECO:0000259" key="1">
    <source>
        <dbReference type="Pfam" id="PF00078"/>
    </source>
</evidence>
<dbReference type="EMBL" id="JACGWJ010000022">
    <property type="protein sequence ID" value="KAL0329478.1"/>
    <property type="molecule type" value="Genomic_DNA"/>
</dbReference>